<comment type="pathway">
    <text evidence="3">Glycerolipid metabolism; triacylglycerol biosynthesis.</text>
</comment>
<dbReference type="OMA" id="RFLWLIM"/>
<keyword evidence="6" id="KW-0256">Endoplasmic reticulum</keyword>
<evidence type="ECO:0000256" key="7">
    <source>
        <dbReference type="ARBA" id="ARBA00023315"/>
    </source>
</evidence>
<keyword evidence="5" id="KW-0808">Transferase</keyword>
<dbReference type="Gene3D" id="3.30.559.10">
    <property type="entry name" value="Chloramphenicol acetyltransferase-like domain"/>
    <property type="match status" value="1"/>
</dbReference>
<organism evidence="14">
    <name type="scientific">Brachypodium distachyon</name>
    <name type="common">Purple false brome</name>
    <name type="synonym">Trachynia distachya</name>
    <dbReference type="NCBI Taxonomy" id="15368"/>
    <lineage>
        <taxon>Eukaryota</taxon>
        <taxon>Viridiplantae</taxon>
        <taxon>Streptophyta</taxon>
        <taxon>Embryophyta</taxon>
        <taxon>Tracheophyta</taxon>
        <taxon>Spermatophyta</taxon>
        <taxon>Magnoliopsida</taxon>
        <taxon>Liliopsida</taxon>
        <taxon>Poales</taxon>
        <taxon>Poaceae</taxon>
        <taxon>BOP clade</taxon>
        <taxon>Pooideae</taxon>
        <taxon>Stipodae</taxon>
        <taxon>Brachypodieae</taxon>
        <taxon>Brachypodium</taxon>
    </lineage>
</organism>
<dbReference type="UniPathway" id="UPA00282"/>
<evidence type="ECO:0000313" key="14">
    <source>
        <dbReference type="EnsemblPlants" id="KQJ95702"/>
    </source>
</evidence>
<evidence type="ECO:0000259" key="12">
    <source>
        <dbReference type="Pfam" id="PF06974"/>
    </source>
</evidence>
<dbReference type="GO" id="GO:0005789">
    <property type="term" value="C:endoplasmic reticulum membrane"/>
    <property type="evidence" value="ECO:0007669"/>
    <property type="project" value="UniProtKB-SubCell"/>
</dbReference>
<dbReference type="GO" id="GO:0047196">
    <property type="term" value="F:long-chain-alcohol O-fatty-acyltransferase activity"/>
    <property type="evidence" value="ECO:0007669"/>
    <property type="project" value="UniProtKB-EC"/>
</dbReference>
<dbReference type="InterPro" id="IPR045034">
    <property type="entry name" value="O-acyltransferase_WSD1-like"/>
</dbReference>
<comment type="catalytic activity">
    <reaction evidence="9">
        <text>a long chain fatty alcohol + a fatty acyl-CoA = a long-chain alcohol wax ester + CoA</text>
        <dbReference type="Rhea" id="RHEA:38443"/>
        <dbReference type="ChEBI" id="CHEBI:17135"/>
        <dbReference type="ChEBI" id="CHEBI:57287"/>
        <dbReference type="ChEBI" id="CHEBI:77636"/>
        <dbReference type="ChEBI" id="CHEBI:235323"/>
        <dbReference type="EC" id="2.3.1.75"/>
    </reaction>
</comment>
<dbReference type="OrthoDB" id="619536at2759"/>
<evidence type="ECO:0000256" key="6">
    <source>
        <dbReference type="ARBA" id="ARBA00022824"/>
    </source>
</evidence>
<dbReference type="GO" id="GO:0008374">
    <property type="term" value="F:O-acyltransferase activity"/>
    <property type="evidence" value="ECO:0000318"/>
    <property type="project" value="GO_Central"/>
</dbReference>
<evidence type="ECO:0000313" key="15">
    <source>
        <dbReference type="Proteomes" id="UP000008810"/>
    </source>
</evidence>
<evidence type="ECO:0000256" key="2">
    <source>
        <dbReference type="ARBA" id="ARBA00004586"/>
    </source>
</evidence>
<dbReference type="AlphaFoldDB" id="I1I262"/>
<evidence type="ECO:0000256" key="8">
    <source>
        <dbReference type="ARBA" id="ARBA00024360"/>
    </source>
</evidence>
<dbReference type="EnsemblPlants" id="KQJ95702">
    <property type="protein sequence ID" value="KQJ95702"/>
    <property type="gene ID" value="BRADI_3g18630v3"/>
</dbReference>
<evidence type="ECO:0000256" key="3">
    <source>
        <dbReference type="ARBA" id="ARBA00004771"/>
    </source>
</evidence>
<evidence type="ECO:0000256" key="1">
    <source>
        <dbReference type="ARBA" id="ARBA00004162"/>
    </source>
</evidence>
<dbReference type="InterPro" id="IPR009721">
    <property type="entry name" value="O-acyltransferase_WSD1_C"/>
</dbReference>
<comment type="catalytic activity">
    <reaction evidence="10">
        <text>an acyl-CoA + a 1,2-diacyl-sn-glycerol = a triacyl-sn-glycerol + CoA</text>
        <dbReference type="Rhea" id="RHEA:10868"/>
        <dbReference type="ChEBI" id="CHEBI:17815"/>
        <dbReference type="ChEBI" id="CHEBI:57287"/>
        <dbReference type="ChEBI" id="CHEBI:58342"/>
        <dbReference type="ChEBI" id="CHEBI:64615"/>
        <dbReference type="EC" id="2.3.1.20"/>
    </reaction>
</comment>
<dbReference type="RefSeq" id="XP_014756310.1">
    <property type="nucleotide sequence ID" value="XM_014900824.2"/>
</dbReference>
<comment type="pathway">
    <text evidence="4">Lipid metabolism.</text>
</comment>
<dbReference type="Gramene" id="KQJ95702">
    <property type="protein sequence ID" value="KQJ95702"/>
    <property type="gene ID" value="BRADI_3g18630v3"/>
</dbReference>
<evidence type="ECO:0000256" key="4">
    <source>
        <dbReference type="ARBA" id="ARBA00005189"/>
    </source>
</evidence>
<dbReference type="InterPro" id="IPR023213">
    <property type="entry name" value="CAT-like_dom_sf"/>
</dbReference>
<gene>
    <name evidence="14" type="primary">LOC100844081</name>
    <name evidence="13" type="ORF">BRADI_3g18630v3</name>
</gene>
<dbReference type="KEGG" id="bdi:100844081"/>
<dbReference type="SUPFAM" id="SSF52777">
    <property type="entry name" value="CoA-dependent acyltransferases"/>
    <property type="match status" value="1"/>
</dbReference>
<dbReference type="eggNOG" id="ENOG502QTZ2">
    <property type="taxonomic scope" value="Eukaryota"/>
</dbReference>
<feature type="domain" description="O-acyltransferase WSD1-like N-terminal" evidence="11">
    <location>
        <begin position="63"/>
        <end position="290"/>
    </location>
</feature>
<proteinExistence type="inferred from homology"/>
<feature type="domain" description="O-acyltransferase WSD1 C-terminal" evidence="12">
    <location>
        <begin position="348"/>
        <end position="492"/>
    </location>
</feature>
<evidence type="ECO:0000256" key="10">
    <source>
        <dbReference type="ARBA" id="ARBA00048109"/>
    </source>
</evidence>
<sequence>MGAKADDSSGTDTFTALRNQLPGLSISTSRAPAGAAQEPVSPTARLVKDVYVVVSIGFGAPLDLPVFRDGIQNQLARYRRFRSIQVMSKDGTPQWVVLTEVNVDSHIIVPTLDPAADPDKAVEDYVASLSTLPMDHSSPAWEFHILDIPTSEATWTAALRVHHSFGDGVSLITLLIASTCSATDPTRLPAMLPPPTRKGAIYACPRRPPPSATALAFLVWVFSYLMLAWHTVMDVWSFVATIVFMRDPPTLFMRGSGDGEPRRTRFVHRSLSLDDIKFLKDAMNCTVNDVLVGVTSAALSRYYFRNSGDTRTSKLCIRSILVVNLRPTDSLQTYVNMIESGDSNDVKWGNRLGYIILPFHLAMHNDPLEYVRKAKKIVERKKRSLEVIFTNMVTEFTLKLFGAKAGAFIFSRMLKHISIGFSNVTGPTEHVVLCGHPVTFIAPSAYGLPEALFIHYQSYGSTMKVILAVDETVFPDYHQLLDDFFESLQLIKGAASSLPTTSIKND</sequence>
<dbReference type="Pfam" id="PF03007">
    <property type="entry name" value="WS_DGAT_cat"/>
    <property type="match status" value="1"/>
</dbReference>
<dbReference type="HOGENOM" id="CLU_027831_0_0_1"/>
<dbReference type="EMBL" id="CM000882">
    <property type="protein sequence ID" value="KQJ95702.1"/>
    <property type="molecule type" value="Genomic_DNA"/>
</dbReference>
<dbReference type="Pfam" id="PF06974">
    <property type="entry name" value="WS_DGAT_C"/>
    <property type="match status" value="1"/>
</dbReference>
<comment type="similarity">
    <text evidence="8">In the N-terminal section; belongs to the long-chain O-acyltransferase family.</text>
</comment>
<dbReference type="PANTHER" id="PTHR31650">
    <property type="entry name" value="O-ACYLTRANSFERASE (WSD1-LIKE) FAMILY PROTEIN"/>
    <property type="match status" value="1"/>
</dbReference>
<protein>
    <submittedName>
        <fullName evidence="13 14">Uncharacterized protein</fullName>
    </submittedName>
</protein>
<comment type="subcellular location">
    <subcellularLocation>
        <location evidence="1">Cell membrane</location>
        <topology evidence="1">Single-pass membrane protein</topology>
    </subcellularLocation>
    <subcellularLocation>
        <location evidence="2">Endoplasmic reticulum membrane</location>
    </subcellularLocation>
</comment>
<reference evidence="13 14" key="1">
    <citation type="journal article" date="2010" name="Nature">
        <title>Genome sequencing and analysis of the model grass Brachypodium distachyon.</title>
        <authorList>
            <consortium name="International Brachypodium Initiative"/>
        </authorList>
    </citation>
    <scope>NUCLEOTIDE SEQUENCE [LARGE SCALE GENOMIC DNA]</scope>
    <source>
        <strain evidence="13">Bd21</strain>
        <strain evidence="14">cv. Bd21</strain>
    </source>
</reference>
<reference evidence="14" key="3">
    <citation type="submission" date="2018-08" db="UniProtKB">
        <authorList>
            <consortium name="EnsemblPlants"/>
        </authorList>
    </citation>
    <scope>IDENTIFICATION</scope>
    <source>
        <strain evidence="14">cv. Bd21</strain>
    </source>
</reference>
<reference evidence="13" key="2">
    <citation type="submission" date="2017-06" db="EMBL/GenBank/DDBJ databases">
        <title>WGS assembly of Brachypodium distachyon.</title>
        <authorList>
            <consortium name="The International Brachypodium Initiative"/>
            <person name="Lucas S."/>
            <person name="Harmon-Smith M."/>
            <person name="Lail K."/>
            <person name="Tice H."/>
            <person name="Grimwood J."/>
            <person name="Bruce D."/>
            <person name="Barry K."/>
            <person name="Shu S."/>
            <person name="Lindquist E."/>
            <person name="Wang M."/>
            <person name="Pitluck S."/>
            <person name="Vogel J.P."/>
            <person name="Garvin D.F."/>
            <person name="Mockler T.C."/>
            <person name="Schmutz J."/>
            <person name="Rokhsar D."/>
            <person name="Bevan M.W."/>
        </authorList>
    </citation>
    <scope>NUCLEOTIDE SEQUENCE</scope>
    <source>
        <strain evidence="13">Bd21</strain>
    </source>
</reference>
<dbReference type="InterPro" id="IPR004255">
    <property type="entry name" value="O-acyltransferase_WSD1_N"/>
</dbReference>
<keyword evidence="15" id="KW-1185">Reference proteome</keyword>
<dbReference type="PANTHER" id="PTHR31650:SF77">
    <property type="entry name" value="O-ACYLTRANSFERASE WSD1 C-TERMINAL DOMAIN-CONTAINING PROTEIN"/>
    <property type="match status" value="1"/>
</dbReference>
<dbReference type="Proteomes" id="UP000008810">
    <property type="component" value="Chromosome 3"/>
</dbReference>
<dbReference type="GO" id="GO:0004144">
    <property type="term" value="F:diacylglycerol O-acyltransferase activity"/>
    <property type="evidence" value="ECO:0007669"/>
    <property type="project" value="UniProtKB-EC"/>
</dbReference>
<dbReference type="GO" id="GO:0019432">
    <property type="term" value="P:triglyceride biosynthetic process"/>
    <property type="evidence" value="ECO:0000318"/>
    <property type="project" value="GO_Central"/>
</dbReference>
<dbReference type="GeneID" id="100844081"/>
<evidence type="ECO:0000256" key="9">
    <source>
        <dbReference type="ARBA" id="ARBA00047604"/>
    </source>
</evidence>
<evidence type="ECO:0000313" key="13">
    <source>
        <dbReference type="EMBL" id="KQJ95702.1"/>
    </source>
</evidence>
<keyword evidence="7" id="KW-0012">Acyltransferase</keyword>
<dbReference type="GO" id="GO:0005886">
    <property type="term" value="C:plasma membrane"/>
    <property type="evidence" value="ECO:0000318"/>
    <property type="project" value="GO_Central"/>
</dbReference>
<evidence type="ECO:0000256" key="5">
    <source>
        <dbReference type="ARBA" id="ARBA00022679"/>
    </source>
</evidence>
<name>I1I262_BRADI</name>
<evidence type="ECO:0000259" key="11">
    <source>
        <dbReference type="Pfam" id="PF03007"/>
    </source>
</evidence>
<accession>I1I262</accession>